<dbReference type="PANTHER" id="PTHR34825">
    <property type="entry name" value="CONSERVED PROTEIN, WITH A WEAK D-GALACTARATE DEHYDRATASE/ALTRONATE HYDROLASE DOMAIN"/>
    <property type="match status" value="1"/>
</dbReference>
<comment type="caution">
    <text evidence="2">The sequence shown here is derived from an EMBL/GenBank/DDBJ whole genome shotgun (WGS) entry which is preliminary data.</text>
</comment>
<dbReference type="Proteomes" id="UP000005561">
    <property type="component" value="Unassembled WGS sequence"/>
</dbReference>
<dbReference type="RefSeq" id="WP_006861856.1">
    <property type="nucleotide sequence ID" value="NZ_ACCL02000008.1"/>
</dbReference>
<dbReference type="OrthoDB" id="9766673at2"/>
<evidence type="ECO:0000313" key="3">
    <source>
        <dbReference type="Proteomes" id="UP000005561"/>
    </source>
</evidence>
<accession>C6LEL3</accession>
<protein>
    <recommendedName>
        <fullName evidence="1">AAA-ATPase-like domain-containing protein</fullName>
    </recommendedName>
</protein>
<evidence type="ECO:0000313" key="2">
    <source>
        <dbReference type="EMBL" id="EET60996.1"/>
    </source>
</evidence>
<evidence type="ECO:0000259" key="1">
    <source>
        <dbReference type="Pfam" id="PF09820"/>
    </source>
</evidence>
<dbReference type="PANTHER" id="PTHR34825:SF1">
    <property type="entry name" value="AAA-ATPASE-LIKE DOMAIN-CONTAINING PROTEIN"/>
    <property type="match status" value="1"/>
</dbReference>
<dbReference type="EMBL" id="ACCL02000008">
    <property type="protein sequence ID" value="EET60996.1"/>
    <property type="molecule type" value="Genomic_DNA"/>
</dbReference>
<dbReference type="InterPro" id="IPR012547">
    <property type="entry name" value="PDDEXK_9"/>
</dbReference>
<dbReference type="InterPro" id="IPR018631">
    <property type="entry name" value="AAA-ATPase-like_dom"/>
</dbReference>
<keyword evidence="3" id="KW-1185">Reference proteome</keyword>
<reference evidence="2" key="1">
    <citation type="submission" date="2009-07" db="EMBL/GenBank/DDBJ databases">
        <authorList>
            <person name="Weinstock G."/>
            <person name="Sodergren E."/>
            <person name="Clifton S."/>
            <person name="Fulton L."/>
            <person name="Fulton B."/>
            <person name="Courtney L."/>
            <person name="Fronick C."/>
            <person name="Harrison M."/>
            <person name="Strong C."/>
            <person name="Farmer C."/>
            <person name="Delahaunty K."/>
            <person name="Markovic C."/>
            <person name="Hall O."/>
            <person name="Minx P."/>
            <person name="Tomlinson C."/>
            <person name="Mitreva M."/>
            <person name="Nelson J."/>
            <person name="Hou S."/>
            <person name="Wollam A."/>
            <person name="Pepin K.H."/>
            <person name="Johnson M."/>
            <person name="Bhonagiri V."/>
            <person name="Nash W.E."/>
            <person name="Warren W."/>
            <person name="Chinwalla A."/>
            <person name="Mardis E.R."/>
            <person name="Wilson R.K."/>
        </authorList>
    </citation>
    <scope>NUCLEOTIDE SEQUENCE [LARGE SCALE GENOMIC DNA]</scope>
    <source>
        <strain evidence="2">DSM 14469</strain>
    </source>
</reference>
<proteinExistence type="predicted"/>
<dbReference type="eggNOG" id="COG4637">
    <property type="taxonomic scope" value="Bacteria"/>
</dbReference>
<dbReference type="Pfam" id="PF09820">
    <property type="entry name" value="AAA-ATPase_like"/>
    <property type="match status" value="1"/>
</dbReference>
<organism evidence="2 3">
    <name type="scientific">Marvinbryantia formatexigens DSM 14469</name>
    <dbReference type="NCBI Taxonomy" id="478749"/>
    <lineage>
        <taxon>Bacteria</taxon>
        <taxon>Bacillati</taxon>
        <taxon>Bacillota</taxon>
        <taxon>Clostridia</taxon>
        <taxon>Lachnospirales</taxon>
        <taxon>Lachnospiraceae</taxon>
        <taxon>Marvinbryantia</taxon>
    </lineage>
</organism>
<gene>
    <name evidence="2" type="ORF">BRYFOR_07063</name>
</gene>
<dbReference type="SUPFAM" id="SSF52540">
    <property type="entry name" value="P-loop containing nucleoside triphosphate hydrolases"/>
    <property type="match status" value="1"/>
</dbReference>
<feature type="domain" description="AAA-ATPase-like" evidence="1">
    <location>
        <begin position="9"/>
        <end position="232"/>
    </location>
</feature>
<dbReference type="Pfam" id="PF08011">
    <property type="entry name" value="PDDEXK_9"/>
    <property type="match status" value="1"/>
</dbReference>
<dbReference type="InterPro" id="IPR027417">
    <property type="entry name" value="P-loop_NTPase"/>
</dbReference>
<dbReference type="AlphaFoldDB" id="C6LEL3"/>
<name>C6LEL3_9FIRM</name>
<sequence length="573" mass="66629">MEMRKKKLPIGIEDFQEIRTEGFYYVDKTEMIRELLENWAKVNLFTRPRRFGKSLNMSMLKYFFDLNTDKSIFDGLKISEAKALCEEYMGKFPVISVSLKGINAGNYETARAMAVWTINEEASRMQYLLESDRLTQYDKEKFSDLLSRKMDDATLFGSLRELSGLLRKHYGQKVVILLDEYDVPLAKAFSQGYYEQMIVLIRNLFEQTLKTNENLQFAVLTGCMRISKESIFTGLNNLRVLSIADVRFDEYFGFTDAEVRELLDYYGLSGSYDAVKEWYDGYQFGDVGVYCPWDVLNYCDSLRADSEAQPQNYWSNTSSNDAVKRFIQQVDMEPTKQEIERLIAGETIKKEIHQELTYQDMYSSIENLWSVLFTTGYLTQRGKPEKKLFSLAIPNMEIREIFTEQIMTLFKEDIRKNRETVDDFCRALQEGNAAEVEKQFSQFLKKTISIRDTFVKKQLKENFHPEGVPSVYHGILLGILGSYHAWIVSSNREAGDGYSDILLYMDEEELGIVIEVKYAQNGRLEEGCREALEQIETNRYEEALREEGAEHILKYGIACYKKRCRVILADMAE</sequence>